<proteinExistence type="predicted"/>
<sequence>MGSSKFASSVTLFLTVALLCTVIRASTVKADKQWDPSLVIYLFDQQWPFFLRPTNGTSLYRNQSTTVKTDKQWDPSLVTYLFDQLLDVFDQLLDVFDQLFDMPGNEFHRPARLTPGGDYLKRDTGTLGVAKFPVRLSADPSSNIEPKLLQHPRLMLSCLVRIWLTYDDKIIRRRAVINKTSKSDGIRYTLLVVHRFIGPFAFWYETEDPSEVVKALQQKLTVPDSNPACKATCTEDLQSPFYRRNEN</sequence>
<comment type="caution">
    <text evidence="2">The sequence shown here is derived from an EMBL/GenBank/DDBJ whole genome shotgun (WGS) entry which is preliminary data.</text>
</comment>
<name>A0ABD3HAS5_9MARC</name>
<feature type="signal peptide" evidence="1">
    <location>
        <begin position="1"/>
        <end position="25"/>
    </location>
</feature>
<keyword evidence="3" id="KW-1185">Reference proteome</keyword>
<gene>
    <name evidence="2" type="ORF">R1sor_013485</name>
</gene>
<evidence type="ECO:0000313" key="3">
    <source>
        <dbReference type="Proteomes" id="UP001633002"/>
    </source>
</evidence>
<dbReference type="EMBL" id="JBJQOH010000004">
    <property type="protein sequence ID" value="KAL3687176.1"/>
    <property type="molecule type" value="Genomic_DNA"/>
</dbReference>
<dbReference type="AlphaFoldDB" id="A0ABD3HAS5"/>
<protein>
    <submittedName>
        <fullName evidence="2">Uncharacterized protein</fullName>
    </submittedName>
</protein>
<evidence type="ECO:0000313" key="2">
    <source>
        <dbReference type="EMBL" id="KAL3687176.1"/>
    </source>
</evidence>
<keyword evidence="1" id="KW-0732">Signal</keyword>
<organism evidence="2 3">
    <name type="scientific">Riccia sorocarpa</name>
    <dbReference type="NCBI Taxonomy" id="122646"/>
    <lineage>
        <taxon>Eukaryota</taxon>
        <taxon>Viridiplantae</taxon>
        <taxon>Streptophyta</taxon>
        <taxon>Embryophyta</taxon>
        <taxon>Marchantiophyta</taxon>
        <taxon>Marchantiopsida</taxon>
        <taxon>Marchantiidae</taxon>
        <taxon>Marchantiales</taxon>
        <taxon>Ricciaceae</taxon>
        <taxon>Riccia</taxon>
    </lineage>
</organism>
<accession>A0ABD3HAS5</accession>
<dbReference type="Proteomes" id="UP001633002">
    <property type="component" value="Unassembled WGS sequence"/>
</dbReference>
<feature type="chain" id="PRO_5044864172" evidence="1">
    <location>
        <begin position="26"/>
        <end position="247"/>
    </location>
</feature>
<evidence type="ECO:0000256" key="1">
    <source>
        <dbReference type="SAM" id="SignalP"/>
    </source>
</evidence>
<reference evidence="2 3" key="1">
    <citation type="submission" date="2024-09" db="EMBL/GenBank/DDBJ databases">
        <title>Chromosome-scale assembly of Riccia sorocarpa.</title>
        <authorList>
            <person name="Paukszto L."/>
        </authorList>
    </citation>
    <scope>NUCLEOTIDE SEQUENCE [LARGE SCALE GENOMIC DNA]</scope>
    <source>
        <strain evidence="2">LP-2024</strain>
        <tissue evidence="2">Aerial parts of the thallus</tissue>
    </source>
</reference>